<sequence>MARLLPTLLLFPLAALAQTRCQWANLRSSADLYTESQTFGTTSDLIFSSSSFSYLENSTPVNLTDSLLNTPLKIAYSHSIIDQDGCATFSKLIITGTPSLVIGTQIFYESTLKNGQLPIKKIDTVIIEEKNTTGVLGHVKKENWESFTRAVQDSREVLVKAVDGWLDGGSVWGETCATLTGSTFSEGEPCSQGLGQVANISAANRRYVVDESVGAVSVLSDVGGVEARVVGGKLRYVHLFRY</sequence>
<organism evidence="3 4">
    <name type="scientific">Podospora australis</name>
    <dbReference type="NCBI Taxonomy" id="1536484"/>
    <lineage>
        <taxon>Eukaryota</taxon>
        <taxon>Fungi</taxon>
        <taxon>Dikarya</taxon>
        <taxon>Ascomycota</taxon>
        <taxon>Pezizomycotina</taxon>
        <taxon>Sordariomycetes</taxon>
        <taxon>Sordariomycetidae</taxon>
        <taxon>Sordariales</taxon>
        <taxon>Podosporaceae</taxon>
        <taxon>Podospora</taxon>
    </lineage>
</organism>
<name>A0AAN6WUI7_9PEZI</name>
<comment type="caution">
    <text evidence="3">The sequence shown here is derived from an EMBL/GenBank/DDBJ whole genome shotgun (WGS) entry which is preliminary data.</text>
</comment>
<dbReference type="Proteomes" id="UP001302126">
    <property type="component" value="Unassembled WGS sequence"/>
</dbReference>
<evidence type="ECO:0000313" key="3">
    <source>
        <dbReference type="EMBL" id="KAK4186707.1"/>
    </source>
</evidence>
<dbReference type="AlphaFoldDB" id="A0AAN6WUI7"/>
<feature type="chain" id="PRO_5042856064" description="DUF8021 domain-containing protein" evidence="1">
    <location>
        <begin position="18"/>
        <end position="242"/>
    </location>
</feature>
<reference evidence="3" key="2">
    <citation type="submission" date="2023-05" db="EMBL/GenBank/DDBJ databases">
        <authorList>
            <consortium name="Lawrence Berkeley National Laboratory"/>
            <person name="Steindorff A."/>
            <person name="Hensen N."/>
            <person name="Bonometti L."/>
            <person name="Westerberg I."/>
            <person name="Brannstrom I.O."/>
            <person name="Guillou S."/>
            <person name="Cros-Aarteil S."/>
            <person name="Calhoun S."/>
            <person name="Haridas S."/>
            <person name="Kuo A."/>
            <person name="Mondo S."/>
            <person name="Pangilinan J."/>
            <person name="Riley R."/>
            <person name="Labutti K."/>
            <person name="Andreopoulos B."/>
            <person name="Lipzen A."/>
            <person name="Chen C."/>
            <person name="Yanf M."/>
            <person name="Daum C."/>
            <person name="Ng V."/>
            <person name="Clum A."/>
            <person name="Ohm R."/>
            <person name="Martin F."/>
            <person name="Silar P."/>
            <person name="Natvig D."/>
            <person name="Lalanne C."/>
            <person name="Gautier V."/>
            <person name="Ament-Velasquez S.L."/>
            <person name="Kruys A."/>
            <person name="Hutchinson M.I."/>
            <person name="Powell A.J."/>
            <person name="Barry K."/>
            <person name="Miller A.N."/>
            <person name="Grigoriev I.V."/>
            <person name="Debuchy R."/>
            <person name="Gladieux P."/>
            <person name="Thoren M.H."/>
            <person name="Johannesson H."/>
        </authorList>
    </citation>
    <scope>NUCLEOTIDE SEQUENCE</scope>
    <source>
        <strain evidence="3">PSN309</strain>
    </source>
</reference>
<evidence type="ECO:0000259" key="2">
    <source>
        <dbReference type="Pfam" id="PF26061"/>
    </source>
</evidence>
<dbReference type="Pfam" id="PF26061">
    <property type="entry name" value="DUF8021"/>
    <property type="match status" value="1"/>
</dbReference>
<dbReference type="EMBL" id="MU864417">
    <property type="protein sequence ID" value="KAK4186707.1"/>
    <property type="molecule type" value="Genomic_DNA"/>
</dbReference>
<keyword evidence="1" id="KW-0732">Signal</keyword>
<gene>
    <name evidence="3" type="ORF">QBC35DRAFT_453038</name>
</gene>
<accession>A0AAN6WUI7</accession>
<dbReference type="InterPro" id="IPR058334">
    <property type="entry name" value="DUF8021"/>
</dbReference>
<evidence type="ECO:0000256" key="1">
    <source>
        <dbReference type="SAM" id="SignalP"/>
    </source>
</evidence>
<protein>
    <recommendedName>
        <fullName evidence="2">DUF8021 domain-containing protein</fullName>
    </recommendedName>
</protein>
<feature type="domain" description="DUF8021" evidence="2">
    <location>
        <begin position="152"/>
        <end position="241"/>
    </location>
</feature>
<reference evidence="3" key="1">
    <citation type="journal article" date="2023" name="Mol. Phylogenet. Evol.">
        <title>Genome-scale phylogeny and comparative genomics of the fungal order Sordariales.</title>
        <authorList>
            <person name="Hensen N."/>
            <person name="Bonometti L."/>
            <person name="Westerberg I."/>
            <person name="Brannstrom I.O."/>
            <person name="Guillou S."/>
            <person name="Cros-Aarteil S."/>
            <person name="Calhoun S."/>
            <person name="Haridas S."/>
            <person name="Kuo A."/>
            <person name="Mondo S."/>
            <person name="Pangilinan J."/>
            <person name="Riley R."/>
            <person name="LaButti K."/>
            <person name="Andreopoulos B."/>
            <person name="Lipzen A."/>
            <person name="Chen C."/>
            <person name="Yan M."/>
            <person name="Daum C."/>
            <person name="Ng V."/>
            <person name="Clum A."/>
            <person name="Steindorff A."/>
            <person name="Ohm R.A."/>
            <person name="Martin F."/>
            <person name="Silar P."/>
            <person name="Natvig D.O."/>
            <person name="Lalanne C."/>
            <person name="Gautier V."/>
            <person name="Ament-Velasquez S.L."/>
            <person name="Kruys A."/>
            <person name="Hutchinson M.I."/>
            <person name="Powell A.J."/>
            <person name="Barry K."/>
            <person name="Miller A.N."/>
            <person name="Grigoriev I.V."/>
            <person name="Debuchy R."/>
            <person name="Gladieux P."/>
            <person name="Hiltunen Thoren M."/>
            <person name="Johannesson H."/>
        </authorList>
    </citation>
    <scope>NUCLEOTIDE SEQUENCE</scope>
    <source>
        <strain evidence="3">PSN309</strain>
    </source>
</reference>
<keyword evidence="4" id="KW-1185">Reference proteome</keyword>
<proteinExistence type="predicted"/>
<evidence type="ECO:0000313" key="4">
    <source>
        <dbReference type="Proteomes" id="UP001302126"/>
    </source>
</evidence>
<feature type="signal peptide" evidence="1">
    <location>
        <begin position="1"/>
        <end position="17"/>
    </location>
</feature>